<evidence type="ECO:0000313" key="3">
    <source>
        <dbReference type="Proteomes" id="UP000287033"/>
    </source>
</evidence>
<protein>
    <submittedName>
        <fullName evidence="2">Uncharacterized protein</fullName>
    </submittedName>
</protein>
<reference evidence="2 3" key="1">
    <citation type="journal article" date="2018" name="Nat. Ecol. Evol.">
        <title>Shark genomes provide insights into elasmobranch evolution and the origin of vertebrates.</title>
        <authorList>
            <person name="Hara Y"/>
            <person name="Yamaguchi K"/>
            <person name="Onimaru K"/>
            <person name="Kadota M"/>
            <person name="Koyanagi M"/>
            <person name="Keeley SD"/>
            <person name="Tatsumi K"/>
            <person name="Tanaka K"/>
            <person name="Motone F"/>
            <person name="Kageyama Y"/>
            <person name="Nozu R"/>
            <person name="Adachi N"/>
            <person name="Nishimura O"/>
            <person name="Nakagawa R"/>
            <person name="Tanegashima C"/>
            <person name="Kiyatake I"/>
            <person name="Matsumoto R"/>
            <person name="Murakumo K"/>
            <person name="Nishida K"/>
            <person name="Terakita A"/>
            <person name="Kuratani S"/>
            <person name="Sato K"/>
            <person name="Hyodo S Kuraku.S."/>
        </authorList>
    </citation>
    <scope>NUCLEOTIDE SEQUENCE [LARGE SCALE GENOMIC DNA]</scope>
</reference>
<organism evidence="2 3">
    <name type="scientific">Chiloscyllium punctatum</name>
    <name type="common">Brownbanded bambooshark</name>
    <name type="synonym">Hemiscyllium punctatum</name>
    <dbReference type="NCBI Taxonomy" id="137246"/>
    <lineage>
        <taxon>Eukaryota</taxon>
        <taxon>Metazoa</taxon>
        <taxon>Chordata</taxon>
        <taxon>Craniata</taxon>
        <taxon>Vertebrata</taxon>
        <taxon>Chondrichthyes</taxon>
        <taxon>Elasmobranchii</taxon>
        <taxon>Galeomorphii</taxon>
        <taxon>Galeoidea</taxon>
        <taxon>Orectolobiformes</taxon>
        <taxon>Hemiscylliidae</taxon>
        <taxon>Chiloscyllium</taxon>
    </lineage>
</organism>
<evidence type="ECO:0000256" key="1">
    <source>
        <dbReference type="SAM" id="Phobius"/>
    </source>
</evidence>
<dbReference type="Proteomes" id="UP000287033">
    <property type="component" value="Unassembled WGS sequence"/>
</dbReference>
<dbReference type="AlphaFoldDB" id="A0A401REB0"/>
<keyword evidence="3" id="KW-1185">Reference proteome</keyword>
<gene>
    <name evidence="2" type="ORF">chiPu_0020311</name>
</gene>
<evidence type="ECO:0000313" key="2">
    <source>
        <dbReference type="EMBL" id="GCC16465.1"/>
    </source>
</evidence>
<feature type="transmembrane region" description="Helical" evidence="1">
    <location>
        <begin position="20"/>
        <end position="41"/>
    </location>
</feature>
<comment type="caution">
    <text evidence="2">The sequence shown here is derived from an EMBL/GenBank/DDBJ whole genome shotgun (WGS) entry which is preliminary data.</text>
</comment>
<dbReference type="EMBL" id="BEZZ01002504">
    <property type="protein sequence ID" value="GCC16465.1"/>
    <property type="molecule type" value="Genomic_DNA"/>
</dbReference>
<accession>A0A401REB0</accession>
<proteinExistence type="predicted"/>
<keyword evidence="1" id="KW-0472">Membrane</keyword>
<name>A0A401REB0_CHIPU</name>
<keyword evidence="1" id="KW-0812">Transmembrane</keyword>
<sequence length="68" mass="7882">MTVAAVTGQRWRWWLRFPAGGFSFFFKLFLPVISLCVVASVQTSKKYERDFNSSRGELYAVLDPTWIC</sequence>
<keyword evidence="1" id="KW-1133">Transmembrane helix</keyword>